<keyword evidence="4" id="KW-1185">Reference proteome</keyword>
<keyword evidence="1" id="KW-0472">Membrane</keyword>
<feature type="transmembrane region" description="Helical" evidence="1">
    <location>
        <begin position="340"/>
        <end position="360"/>
    </location>
</feature>
<feature type="transmembrane region" description="Helical" evidence="1">
    <location>
        <begin position="164"/>
        <end position="183"/>
    </location>
</feature>
<name>A0A550I926_9FLAO</name>
<evidence type="ECO:0000313" key="4">
    <source>
        <dbReference type="Proteomes" id="UP000315131"/>
    </source>
</evidence>
<keyword evidence="2" id="KW-0732">Signal</keyword>
<protein>
    <submittedName>
        <fullName evidence="3">DUF4381 domain-containing protein</fullName>
    </submittedName>
</protein>
<sequence>MFRKTKNIYSNSKNSVGLGFLFLLCSILFPVEVNAQEVSATVDSTTIKIGEQIKYKIEVNTSAEDLVVFPEGNTFSPLEVVESPEVDTVRENGNYRLLKEYFLTQFDSGKYIIPRQEVIIKSTSFFTDSIPVQVNDVLVDTTKQKLYPIKPSVEVPPRFSIPEWIWWLLGIFLLAGLVAFLVIRKKKKDAKEPELPPYEEAMAELEKLDKAHYLERREIKEYYSQLSFAVRKYLDRKIYDHGLERTTGELIMYLEDQKKQGKLKLTDETIRDFERILKRADLAKFARSKPDIITAKEDRSKTQHVIDDLRASVPEPTEEELLQDEAFREEQLRKRKKRRIILGVAAGIAVIIIGITALIATKGYTYVKDTYLGHPTKELLEGEWIRSEYGNPSVAVTTPEVLVRGEIDMPRDVEQMMVGSETFIYGSFLSNFYVTLNTIKFQGEVKFDAQKAIDGIYANLEAQGARNIIMKQEDFTTVNGTEGVKIFGTLEAQNPVTGESIPNEYEILNFAERGGFEQIMVIYNENDEYAREITQRIINSVEIKNINE</sequence>
<dbReference type="AlphaFoldDB" id="A0A550I926"/>
<dbReference type="Proteomes" id="UP000315131">
    <property type="component" value="Unassembled WGS sequence"/>
</dbReference>
<feature type="chain" id="PRO_5022120460" evidence="2">
    <location>
        <begin position="36"/>
        <end position="548"/>
    </location>
</feature>
<comment type="caution">
    <text evidence="3">The sequence shown here is derived from an EMBL/GenBank/DDBJ whole genome shotgun (WGS) entry which is preliminary data.</text>
</comment>
<evidence type="ECO:0000256" key="1">
    <source>
        <dbReference type="SAM" id="Phobius"/>
    </source>
</evidence>
<evidence type="ECO:0000313" key="3">
    <source>
        <dbReference type="EMBL" id="TRO67474.1"/>
    </source>
</evidence>
<dbReference type="EMBL" id="VHSF01000001">
    <property type="protein sequence ID" value="TRO67474.1"/>
    <property type="molecule type" value="Genomic_DNA"/>
</dbReference>
<dbReference type="OrthoDB" id="9807384at2"/>
<accession>A0A550I926</accession>
<keyword evidence="1" id="KW-1133">Transmembrane helix</keyword>
<feature type="signal peptide" evidence="2">
    <location>
        <begin position="1"/>
        <end position="35"/>
    </location>
</feature>
<evidence type="ECO:0000256" key="2">
    <source>
        <dbReference type="SAM" id="SignalP"/>
    </source>
</evidence>
<keyword evidence="1" id="KW-0812">Transmembrane</keyword>
<proteinExistence type="predicted"/>
<reference evidence="3 4" key="1">
    <citation type="submission" date="2019-06" db="EMBL/GenBank/DDBJ databases">
        <title>Gramella sabulilitoris sp. nov., isolated from a marine sand.</title>
        <authorList>
            <person name="Yoon J.-H."/>
        </authorList>
    </citation>
    <scope>NUCLEOTIDE SEQUENCE [LARGE SCALE GENOMIC DNA]</scope>
    <source>
        <strain evidence="3 4">HSMS-1</strain>
    </source>
</reference>
<organism evidence="3 4">
    <name type="scientific">Christiangramia sabulilitoris</name>
    <dbReference type="NCBI Taxonomy" id="2583991"/>
    <lineage>
        <taxon>Bacteria</taxon>
        <taxon>Pseudomonadati</taxon>
        <taxon>Bacteroidota</taxon>
        <taxon>Flavobacteriia</taxon>
        <taxon>Flavobacteriales</taxon>
        <taxon>Flavobacteriaceae</taxon>
        <taxon>Christiangramia</taxon>
    </lineage>
</organism>
<gene>
    <name evidence="3" type="ORF">FGM01_06205</name>
</gene>